<proteinExistence type="predicted"/>
<comment type="caution">
    <text evidence="1">The sequence shown here is derived from an EMBL/GenBank/DDBJ whole genome shotgun (WGS) entry which is preliminary data.</text>
</comment>
<sequence>MNSRNLCGLDLVILLVDNNYEKLDLYEMNTAKRCSFNSK</sequence>
<name>A0A0V0RBI6_9BILA</name>
<evidence type="ECO:0000313" key="1">
    <source>
        <dbReference type="EMBL" id="KRX11836.1"/>
    </source>
</evidence>
<gene>
    <name evidence="1" type="ORF">T07_4352</name>
</gene>
<dbReference type="AlphaFoldDB" id="A0A0V0RBI6"/>
<organism evidence="1 2">
    <name type="scientific">Trichinella nelsoni</name>
    <dbReference type="NCBI Taxonomy" id="6336"/>
    <lineage>
        <taxon>Eukaryota</taxon>
        <taxon>Metazoa</taxon>
        <taxon>Ecdysozoa</taxon>
        <taxon>Nematoda</taxon>
        <taxon>Enoplea</taxon>
        <taxon>Dorylaimia</taxon>
        <taxon>Trichinellida</taxon>
        <taxon>Trichinellidae</taxon>
        <taxon>Trichinella</taxon>
    </lineage>
</organism>
<keyword evidence="2" id="KW-1185">Reference proteome</keyword>
<reference evidence="1 2" key="1">
    <citation type="submission" date="2015-01" db="EMBL/GenBank/DDBJ databases">
        <title>Evolution of Trichinella species and genotypes.</title>
        <authorList>
            <person name="Korhonen P.K."/>
            <person name="Edoardo P."/>
            <person name="Giuseppe L.R."/>
            <person name="Gasser R.B."/>
        </authorList>
    </citation>
    <scope>NUCLEOTIDE SEQUENCE [LARGE SCALE GENOMIC DNA]</scope>
    <source>
        <strain evidence="1">ISS37</strain>
    </source>
</reference>
<evidence type="ECO:0000313" key="2">
    <source>
        <dbReference type="Proteomes" id="UP000054630"/>
    </source>
</evidence>
<dbReference type="EMBL" id="JYDL01001271">
    <property type="protein sequence ID" value="KRX11836.1"/>
    <property type="molecule type" value="Genomic_DNA"/>
</dbReference>
<protein>
    <submittedName>
        <fullName evidence="1">Uncharacterized protein</fullName>
    </submittedName>
</protein>
<dbReference type="Proteomes" id="UP000054630">
    <property type="component" value="Unassembled WGS sequence"/>
</dbReference>
<dbReference type="OrthoDB" id="10301100at2759"/>
<accession>A0A0V0RBI6</accession>